<feature type="transmembrane region" description="Helical" evidence="7">
    <location>
        <begin position="172"/>
        <end position="193"/>
    </location>
</feature>
<protein>
    <submittedName>
        <fullName evidence="10">DedA family protein</fullName>
    </submittedName>
</protein>
<proteinExistence type="inferred from homology"/>
<evidence type="ECO:0000313" key="10">
    <source>
        <dbReference type="EMBL" id="MCH6471246.1"/>
    </source>
</evidence>
<keyword evidence="5 7" id="KW-1133">Transmembrane helix</keyword>
<evidence type="ECO:0000256" key="3">
    <source>
        <dbReference type="ARBA" id="ARBA00022475"/>
    </source>
</evidence>
<comment type="caution">
    <text evidence="10">The sequence shown here is derived from an EMBL/GenBank/DDBJ whole genome shotgun (WGS) entry which is preliminary data.</text>
</comment>
<feature type="region of interest" description="Disordered" evidence="8">
    <location>
        <begin position="213"/>
        <end position="257"/>
    </location>
</feature>
<feature type="transmembrane region" description="Helical" evidence="7">
    <location>
        <begin position="139"/>
        <end position="160"/>
    </location>
</feature>
<keyword evidence="4 7" id="KW-0812">Transmembrane</keyword>
<comment type="similarity">
    <text evidence="2 7">Belongs to the DedA family.</text>
</comment>
<organism evidence="10 11">
    <name type="scientific">Sinomonas terrae</name>
    <dbReference type="NCBI Taxonomy" id="2908838"/>
    <lineage>
        <taxon>Bacteria</taxon>
        <taxon>Bacillati</taxon>
        <taxon>Actinomycetota</taxon>
        <taxon>Actinomycetes</taxon>
        <taxon>Micrococcales</taxon>
        <taxon>Micrococcaceae</taxon>
        <taxon>Sinomonas</taxon>
    </lineage>
</organism>
<accession>A0ABS9U3G6</accession>
<evidence type="ECO:0000313" key="11">
    <source>
        <dbReference type="Proteomes" id="UP001202922"/>
    </source>
</evidence>
<dbReference type="PANTHER" id="PTHR30353:SF0">
    <property type="entry name" value="TRANSMEMBRANE PROTEIN"/>
    <property type="match status" value="1"/>
</dbReference>
<evidence type="ECO:0000256" key="7">
    <source>
        <dbReference type="RuleBase" id="RU367016"/>
    </source>
</evidence>
<sequence length="257" mass="28559">MNVLDHAILHAAGQWWIYPILLVFFFVDGFAVIAPSETLIVALAAYWRHSGEPNLWVLGLTALVGAIAGDNTAYMLGRGIGIDRWRWMRRPRVQKVFAWARHELDKRGAVLIFTARYVPWGRVAVNYVAGSTRFRHRTFFWLDAFACLTWVGYSLGVGLLASSFPWLHHNPLGSAAVAVVFALILGVILDHLITVLHRWRDAKDAQRAAARAEAARRSHLSQHPEAGLSADDYAPHRGGAEGPAGARRGPSLKLDRD</sequence>
<keyword evidence="11" id="KW-1185">Reference proteome</keyword>
<comment type="subcellular location">
    <subcellularLocation>
        <location evidence="1 7">Cell membrane</location>
        <topology evidence="1 7">Multi-pass membrane protein</topology>
    </subcellularLocation>
</comment>
<dbReference type="EMBL" id="JAKZBV010000001">
    <property type="protein sequence ID" value="MCH6471246.1"/>
    <property type="molecule type" value="Genomic_DNA"/>
</dbReference>
<evidence type="ECO:0000256" key="8">
    <source>
        <dbReference type="SAM" id="MobiDB-lite"/>
    </source>
</evidence>
<dbReference type="Pfam" id="PF09335">
    <property type="entry name" value="VTT_dom"/>
    <property type="match status" value="1"/>
</dbReference>
<evidence type="ECO:0000256" key="1">
    <source>
        <dbReference type="ARBA" id="ARBA00004651"/>
    </source>
</evidence>
<keyword evidence="3 7" id="KW-1003">Cell membrane</keyword>
<evidence type="ECO:0000256" key="5">
    <source>
        <dbReference type="ARBA" id="ARBA00022989"/>
    </source>
</evidence>
<evidence type="ECO:0000259" key="9">
    <source>
        <dbReference type="Pfam" id="PF09335"/>
    </source>
</evidence>
<feature type="transmembrane region" description="Helical" evidence="7">
    <location>
        <begin position="55"/>
        <end position="76"/>
    </location>
</feature>
<evidence type="ECO:0000256" key="2">
    <source>
        <dbReference type="ARBA" id="ARBA00010792"/>
    </source>
</evidence>
<name>A0ABS9U3G6_9MICC</name>
<feature type="domain" description="VTT" evidence="9">
    <location>
        <begin position="35"/>
        <end position="157"/>
    </location>
</feature>
<dbReference type="InterPro" id="IPR032818">
    <property type="entry name" value="DedA-like"/>
</dbReference>
<dbReference type="PANTHER" id="PTHR30353">
    <property type="entry name" value="INNER MEMBRANE PROTEIN DEDA-RELATED"/>
    <property type="match status" value="1"/>
</dbReference>
<evidence type="ECO:0000256" key="4">
    <source>
        <dbReference type="ARBA" id="ARBA00022692"/>
    </source>
</evidence>
<reference evidence="10 11" key="1">
    <citation type="submission" date="2022-03" db="EMBL/GenBank/DDBJ databases">
        <title>Sinomonas sp. isolated from a soil.</title>
        <authorList>
            <person name="Han J."/>
            <person name="Kim D.-U."/>
        </authorList>
    </citation>
    <scope>NUCLEOTIDE SEQUENCE [LARGE SCALE GENOMIC DNA]</scope>
    <source>
        <strain evidence="10 11">5-5</strain>
    </source>
</reference>
<evidence type="ECO:0000256" key="6">
    <source>
        <dbReference type="ARBA" id="ARBA00023136"/>
    </source>
</evidence>
<keyword evidence="6 7" id="KW-0472">Membrane</keyword>
<dbReference type="InterPro" id="IPR032816">
    <property type="entry name" value="VTT_dom"/>
</dbReference>
<feature type="transmembrane region" description="Helical" evidence="7">
    <location>
        <begin position="15"/>
        <end position="35"/>
    </location>
</feature>
<dbReference type="Proteomes" id="UP001202922">
    <property type="component" value="Unassembled WGS sequence"/>
</dbReference>
<gene>
    <name evidence="10" type="ORF">L0M17_14890</name>
</gene>